<keyword evidence="4 5" id="KW-0378">Hydrolase</keyword>
<evidence type="ECO:0000256" key="4">
    <source>
        <dbReference type="ARBA" id="ARBA00022801"/>
    </source>
</evidence>
<dbReference type="InterPro" id="IPR002467">
    <property type="entry name" value="Pept_M24A_MAP1"/>
</dbReference>
<feature type="transmembrane region" description="Helical" evidence="7">
    <location>
        <begin position="258"/>
        <end position="279"/>
    </location>
</feature>
<keyword evidence="1 5" id="KW-0031">Aminopeptidase</keyword>
<evidence type="ECO:0000256" key="1">
    <source>
        <dbReference type="ARBA" id="ARBA00022438"/>
    </source>
</evidence>
<evidence type="ECO:0000256" key="5">
    <source>
        <dbReference type="HAMAP-Rule" id="MF_03174"/>
    </source>
</evidence>
<dbReference type="EMBL" id="ASPP01018121">
    <property type="protein sequence ID" value="ETO16550.1"/>
    <property type="molecule type" value="Genomic_DNA"/>
</dbReference>
<dbReference type="InterPro" id="IPR000994">
    <property type="entry name" value="Pept_M24"/>
</dbReference>
<feature type="binding site" evidence="5">
    <location>
        <position position="223"/>
    </location>
    <ligand>
        <name>a divalent metal cation</name>
        <dbReference type="ChEBI" id="CHEBI:60240"/>
        <label>2</label>
        <note>catalytic</note>
    </ligand>
</feature>
<dbReference type="GO" id="GO:0046872">
    <property type="term" value="F:metal ion binding"/>
    <property type="evidence" value="ECO:0007669"/>
    <property type="project" value="UniProtKB-UniRule"/>
</dbReference>
<comment type="caution">
    <text evidence="9">The sequence shown here is derived from an EMBL/GenBank/DDBJ whole genome shotgun (WGS) entry which is preliminary data.</text>
</comment>
<dbReference type="AlphaFoldDB" id="X6MTV0"/>
<feature type="binding site" evidence="5">
    <location>
        <position position="195"/>
    </location>
    <ligand>
        <name>substrate</name>
    </ligand>
</feature>
<evidence type="ECO:0000259" key="8">
    <source>
        <dbReference type="Pfam" id="PF00557"/>
    </source>
</evidence>
<dbReference type="Proteomes" id="UP000023152">
    <property type="component" value="Unassembled WGS sequence"/>
</dbReference>
<dbReference type="Gene3D" id="3.90.230.10">
    <property type="entry name" value="Creatinase/methionine aminopeptidase superfamily"/>
    <property type="match status" value="1"/>
</dbReference>
<keyword evidence="7" id="KW-1133">Transmembrane helix</keyword>
<dbReference type="Pfam" id="PF00557">
    <property type="entry name" value="Peptidase_M24"/>
    <property type="match status" value="2"/>
</dbReference>
<keyword evidence="2 5" id="KW-0645">Protease</keyword>
<dbReference type="GO" id="GO:0005829">
    <property type="term" value="C:cytosol"/>
    <property type="evidence" value="ECO:0007669"/>
    <property type="project" value="TreeGrafter"/>
</dbReference>
<dbReference type="GO" id="GO:0004239">
    <property type="term" value="F:initiator methionyl aminopeptidase activity"/>
    <property type="evidence" value="ECO:0007669"/>
    <property type="project" value="UniProtKB-UniRule"/>
</dbReference>
<feature type="binding site" evidence="5">
    <location>
        <position position="223"/>
    </location>
    <ligand>
        <name>a divalent metal cation</name>
        <dbReference type="ChEBI" id="CHEBI:60240"/>
        <label>1</label>
    </ligand>
</feature>
<evidence type="ECO:0000256" key="7">
    <source>
        <dbReference type="SAM" id="Phobius"/>
    </source>
</evidence>
<gene>
    <name evidence="9" type="ORF">RFI_20790</name>
</gene>
<dbReference type="HAMAP" id="MF_01974">
    <property type="entry name" value="MetAP_1"/>
    <property type="match status" value="1"/>
</dbReference>
<dbReference type="PROSITE" id="PS00680">
    <property type="entry name" value="MAP_1"/>
    <property type="match status" value="1"/>
</dbReference>
<dbReference type="OrthoDB" id="3209743at2759"/>
<accession>X6MTV0</accession>
<dbReference type="CDD" id="cd01086">
    <property type="entry name" value="MetAP1"/>
    <property type="match status" value="1"/>
</dbReference>
<feature type="domain" description="Peptidase M24" evidence="8">
    <location>
        <begin position="285"/>
        <end position="379"/>
    </location>
</feature>
<evidence type="ECO:0000256" key="6">
    <source>
        <dbReference type="SAM" id="MobiDB-lite"/>
    </source>
</evidence>
<dbReference type="OMA" id="FYGDHAY"/>
<dbReference type="SUPFAM" id="SSF55920">
    <property type="entry name" value="Creatinase/aminopeptidase"/>
    <property type="match status" value="1"/>
</dbReference>
<comment type="cofactor">
    <cofactor evidence="5">
        <name>Co(2+)</name>
        <dbReference type="ChEBI" id="CHEBI:48828"/>
    </cofactor>
    <cofactor evidence="5">
        <name>Zn(2+)</name>
        <dbReference type="ChEBI" id="CHEBI:29105"/>
    </cofactor>
    <cofactor evidence="5">
        <name>Mn(2+)</name>
        <dbReference type="ChEBI" id="CHEBI:29035"/>
    </cofactor>
    <cofactor evidence="5">
        <name>Fe(2+)</name>
        <dbReference type="ChEBI" id="CHEBI:29033"/>
    </cofactor>
    <text evidence="5">Binds 2 divalent metal cations per subunit. Has a high-affinity and a low affinity metal-binding site. The true nature of the physiological cofactor is under debate. The enzyme is active with cobalt, zinc, manganese or divalent iron ions. Most likely, methionine aminopeptidases function as mononuclear Fe(2+)-metalloproteases under physiological conditions, and the catalytically relevant metal-binding site has been assigned to the histidine-containing high-affinity site.</text>
</comment>
<keyword evidence="10" id="KW-1185">Reference proteome</keyword>
<comment type="catalytic activity">
    <reaction evidence="5">
        <text>Release of N-terminal amino acids, preferentially methionine, from peptides and arylamides.</text>
        <dbReference type="EC" id="3.4.11.18"/>
    </reaction>
</comment>
<feature type="binding site" evidence="5">
    <location>
        <position position="307"/>
    </location>
    <ligand>
        <name>a divalent metal cation</name>
        <dbReference type="ChEBI" id="CHEBI:60240"/>
        <label>2</label>
        <note>catalytic</note>
    </ligand>
</feature>
<dbReference type="GO" id="GO:0070006">
    <property type="term" value="F:metalloaminopeptidase activity"/>
    <property type="evidence" value="ECO:0007669"/>
    <property type="project" value="UniProtKB-UniRule"/>
</dbReference>
<dbReference type="PANTHER" id="PTHR43330:SF7">
    <property type="entry name" value="METHIONINE AMINOPEPTIDASE 1"/>
    <property type="match status" value="1"/>
</dbReference>
<keyword evidence="7" id="KW-0812">Transmembrane</keyword>
<feature type="domain" description="Peptidase M24" evidence="8">
    <location>
        <begin position="138"/>
        <end position="253"/>
    </location>
</feature>
<dbReference type="GO" id="GO:0006508">
    <property type="term" value="P:proteolysis"/>
    <property type="evidence" value="ECO:0007669"/>
    <property type="project" value="UniProtKB-KW"/>
</dbReference>
<feature type="binding site" evidence="5">
    <location>
        <position position="372"/>
    </location>
    <ligand>
        <name>a divalent metal cation</name>
        <dbReference type="ChEBI" id="CHEBI:60240"/>
        <label>1</label>
    </ligand>
</feature>
<feature type="binding site" evidence="5">
    <location>
        <position position="340"/>
    </location>
    <ligand>
        <name>a divalent metal cation</name>
        <dbReference type="ChEBI" id="CHEBI:60240"/>
        <label>2</label>
        <note>catalytic</note>
    </ligand>
</feature>
<feature type="compositionally biased region" description="Polar residues" evidence="6">
    <location>
        <begin position="420"/>
        <end position="440"/>
    </location>
</feature>
<dbReference type="PANTHER" id="PTHR43330">
    <property type="entry name" value="METHIONINE AMINOPEPTIDASE"/>
    <property type="match status" value="1"/>
</dbReference>
<protein>
    <submittedName>
        <fullName evidence="9">Methionine aminopeptidase</fullName>
    </submittedName>
</protein>
<keyword evidence="3 5" id="KW-0479">Metal-binding</keyword>
<evidence type="ECO:0000313" key="9">
    <source>
        <dbReference type="EMBL" id="ETO16550.1"/>
    </source>
</evidence>
<feature type="binding site" evidence="5">
    <location>
        <position position="212"/>
    </location>
    <ligand>
        <name>a divalent metal cation</name>
        <dbReference type="ChEBI" id="CHEBI:60240"/>
        <label>1</label>
    </ligand>
</feature>
<feature type="binding site" evidence="5">
    <location>
        <position position="372"/>
    </location>
    <ligand>
        <name>a divalent metal cation</name>
        <dbReference type="ChEBI" id="CHEBI:60240"/>
        <label>2</label>
        <note>catalytic</note>
    </ligand>
</feature>
<proteinExistence type="inferred from homology"/>
<organism evidence="9 10">
    <name type="scientific">Reticulomyxa filosa</name>
    <dbReference type="NCBI Taxonomy" id="46433"/>
    <lineage>
        <taxon>Eukaryota</taxon>
        <taxon>Sar</taxon>
        <taxon>Rhizaria</taxon>
        <taxon>Retaria</taxon>
        <taxon>Foraminifera</taxon>
        <taxon>Monothalamids</taxon>
        <taxon>Reticulomyxidae</taxon>
        <taxon>Reticulomyxa</taxon>
    </lineage>
</organism>
<reference evidence="9 10" key="1">
    <citation type="journal article" date="2013" name="Curr. Biol.">
        <title>The Genome of the Foraminiferan Reticulomyxa filosa.</title>
        <authorList>
            <person name="Glockner G."/>
            <person name="Hulsmann N."/>
            <person name="Schleicher M."/>
            <person name="Noegel A.A."/>
            <person name="Eichinger L."/>
            <person name="Gallinger C."/>
            <person name="Pawlowski J."/>
            <person name="Sierra R."/>
            <person name="Euteneuer U."/>
            <person name="Pillet L."/>
            <person name="Moustafa A."/>
            <person name="Platzer M."/>
            <person name="Groth M."/>
            <person name="Szafranski K."/>
            <person name="Schliwa M."/>
        </authorList>
    </citation>
    <scope>NUCLEOTIDE SEQUENCE [LARGE SCALE GENOMIC DNA]</scope>
</reference>
<name>X6MTV0_RETFI</name>
<dbReference type="InterPro" id="IPR001714">
    <property type="entry name" value="Pept_M24_MAP"/>
</dbReference>
<keyword evidence="7" id="KW-0472">Membrane</keyword>
<sequence length="471" mass="53887">MLTEVLIVKKQLSEEYFEEKFFFLVQHQHQQQQQLPPEQQERIEGLKRYKPPEFAYTGTLRPSYITPVKAVPDSIDKPDYASGGVPLSENRFHRTTPNKIPIYTPQDIEGIRLACKLGMFINYKTTTLSFFFFWEKKSREVLDIAASVVRPGITTDEIDVAVHEACIERGCYPSPLNYNGFLKSCCTSVNEVVCHGIPDCRPLEDGDIVNVDISVYKDGYHADLNETFTVGRVEQKYKDLIKVAHDSLAEAIKHGSFLLIYLFIFFIYLFVYLFIYYYYYQLLYLGEIIDNYVSKYGFTPNRTYCGHGIGMMFHCPPNIPHYKKNKAIGKAKPGMVFTIEPMINIGQWKDKIWTFDHWTVVTVDGQRSAQFEHTLLVTEDGCEVLTARTSSSPPLWWELEPPAPTNSVEEKTMDVDLPNTDAQNNASLSSRPASDSQSEAKTAPDSEPNNTEQTQKNSNANNNKNKKKRKP</sequence>
<evidence type="ECO:0000256" key="2">
    <source>
        <dbReference type="ARBA" id="ARBA00022670"/>
    </source>
</evidence>
<evidence type="ECO:0000256" key="3">
    <source>
        <dbReference type="ARBA" id="ARBA00022723"/>
    </source>
</evidence>
<feature type="region of interest" description="Disordered" evidence="6">
    <location>
        <begin position="417"/>
        <end position="471"/>
    </location>
</feature>
<feature type="binding site" evidence="5">
    <location>
        <position position="314"/>
    </location>
    <ligand>
        <name>substrate</name>
    </ligand>
</feature>
<dbReference type="InterPro" id="IPR036005">
    <property type="entry name" value="Creatinase/aminopeptidase-like"/>
</dbReference>
<comment type="similarity">
    <text evidence="5">Belongs to the peptidase M24A family. Methionine aminopeptidase type 1 subfamily.</text>
</comment>
<evidence type="ECO:0000313" key="10">
    <source>
        <dbReference type="Proteomes" id="UP000023152"/>
    </source>
</evidence>
<dbReference type="PRINTS" id="PR00599">
    <property type="entry name" value="MAPEPTIDASE"/>
</dbReference>